<dbReference type="RefSeq" id="WP_026013441.1">
    <property type="nucleotide sequence ID" value="NZ_CP014135.1"/>
</dbReference>
<feature type="domain" description="Transglycosylase SLT" evidence="1">
    <location>
        <begin position="23"/>
        <end position="137"/>
    </location>
</feature>
<dbReference type="Pfam" id="PF01464">
    <property type="entry name" value="SLT"/>
    <property type="match status" value="1"/>
</dbReference>
<evidence type="ECO:0000313" key="2">
    <source>
        <dbReference type="EMBL" id="AMB87994.1"/>
    </source>
</evidence>
<dbReference type="CDD" id="cd13400">
    <property type="entry name" value="LT_IagB-like"/>
    <property type="match status" value="1"/>
</dbReference>
<dbReference type="InterPro" id="IPR008258">
    <property type="entry name" value="Transglycosylase_SLT_dom_1"/>
</dbReference>
<organism evidence="2 3">
    <name type="scientific">Pseudomonas agarici</name>
    <dbReference type="NCBI Taxonomy" id="46677"/>
    <lineage>
        <taxon>Bacteria</taxon>
        <taxon>Pseudomonadati</taxon>
        <taxon>Pseudomonadota</taxon>
        <taxon>Gammaproteobacteria</taxon>
        <taxon>Pseudomonadales</taxon>
        <taxon>Pseudomonadaceae</taxon>
        <taxon>Pseudomonas</taxon>
    </lineage>
</organism>
<name>A0A0X1T785_PSEAA</name>
<dbReference type="OrthoDB" id="9808681at2"/>
<dbReference type="STRING" id="46677.AWM79_23045"/>
<dbReference type="KEGG" id="pagb:AWM79_23045"/>
<dbReference type="Gene3D" id="1.10.530.10">
    <property type="match status" value="1"/>
</dbReference>
<proteinExistence type="predicted"/>
<sequence>MSRRYRGGAWLMLVLSGPLQAFCWDSAGRRHGIEPQLLYAIAHVESGLRAQAVGRNKDGSRDIGLMQINSFHLPRLSAQGITEQQLLEDPCLSVHVGAAILAQFIERHGYGWTAVGAYNAGSGEERQAARERYARRVWRFYRVLVP</sequence>
<dbReference type="Proteomes" id="UP000063229">
    <property type="component" value="Chromosome"/>
</dbReference>
<keyword evidence="3" id="KW-1185">Reference proteome</keyword>
<accession>A0A0X1T785</accession>
<protein>
    <submittedName>
        <fullName evidence="2">Invasion protein IagB</fullName>
    </submittedName>
</protein>
<dbReference type="EMBL" id="CP014135">
    <property type="protein sequence ID" value="AMB87994.1"/>
    <property type="molecule type" value="Genomic_DNA"/>
</dbReference>
<evidence type="ECO:0000259" key="1">
    <source>
        <dbReference type="Pfam" id="PF01464"/>
    </source>
</evidence>
<evidence type="ECO:0000313" key="3">
    <source>
        <dbReference type="Proteomes" id="UP000063229"/>
    </source>
</evidence>
<dbReference type="InterPro" id="IPR023346">
    <property type="entry name" value="Lysozyme-like_dom_sf"/>
</dbReference>
<dbReference type="SUPFAM" id="SSF53955">
    <property type="entry name" value="Lysozyme-like"/>
    <property type="match status" value="1"/>
</dbReference>
<reference evidence="2 3" key="1">
    <citation type="submission" date="2016-01" db="EMBL/GenBank/DDBJ databases">
        <authorList>
            <person name="McClelland M."/>
            <person name="Jain A."/>
            <person name="Saraogi P."/>
            <person name="Mendelson R."/>
            <person name="Westerman R."/>
            <person name="SanMiguel P."/>
            <person name="Csonka L."/>
        </authorList>
    </citation>
    <scope>NUCLEOTIDE SEQUENCE [LARGE SCALE GENOMIC DNA]</scope>
    <source>
        <strain evidence="2 3">NCPPB 2472</strain>
    </source>
</reference>
<dbReference type="AlphaFoldDB" id="A0A0X1T785"/>
<gene>
    <name evidence="2" type="ORF">AWM79_23045</name>
</gene>